<protein>
    <submittedName>
        <fullName evidence="1">Uncharacterized protein</fullName>
    </submittedName>
</protein>
<organism evidence="1 2">
    <name type="scientific">Capsicum annuum</name>
    <name type="common">Capsicum pepper</name>
    <dbReference type="NCBI Taxonomy" id="4072"/>
    <lineage>
        <taxon>Eukaryota</taxon>
        <taxon>Viridiplantae</taxon>
        <taxon>Streptophyta</taxon>
        <taxon>Embryophyta</taxon>
        <taxon>Tracheophyta</taxon>
        <taxon>Spermatophyta</taxon>
        <taxon>Magnoliopsida</taxon>
        <taxon>eudicotyledons</taxon>
        <taxon>Gunneridae</taxon>
        <taxon>Pentapetalae</taxon>
        <taxon>asterids</taxon>
        <taxon>lamiids</taxon>
        <taxon>Solanales</taxon>
        <taxon>Solanaceae</taxon>
        <taxon>Solanoideae</taxon>
        <taxon>Capsiceae</taxon>
        <taxon>Capsicum</taxon>
    </lineage>
</organism>
<dbReference type="EMBL" id="AYRZ02000007">
    <property type="protein sequence ID" value="PHT75900.1"/>
    <property type="molecule type" value="Genomic_DNA"/>
</dbReference>
<name>A0A2G2Z1K1_CAPAN</name>
<dbReference type="Gramene" id="PHT75900">
    <property type="protein sequence ID" value="PHT75900"/>
    <property type="gene ID" value="T459_19422"/>
</dbReference>
<sequence>METDDTPAAEISISPETLQAFNEALGRHRNLQHVEQILVADVESGVNNGATVPYLKEEIEKLLQVRGVSIGPRRTLTGMEMGLRLSGAGVNSAKKLGLTKLEGDIVSSVKGVYDKTSDDGEETHEEVTLTSPTWPSLAEDTAGLADKAQMSKGVSNPTNIPIYPDEGGLYKTLGDSTKDIRITRVVHVREQFVHGIVSAYETNKQFYFTVVYGKHTITDRKPLWESLKNLAVGIDFPWALTGQGDFNAMLHTED</sequence>
<proteinExistence type="predicted"/>
<reference evidence="1 2" key="1">
    <citation type="journal article" date="2014" name="Nat. Genet.">
        <title>Genome sequence of the hot pepper provides insights into the evolution of pungency in Capsicum species.</title>
        <authorList>
            <person name="Kim S."/>
            <person name="Park M."/>
            <person name="Yeom S.I."/>
            <person name="Kim Y.M."/>
            <person name="Lee J.M."/>
            <person name="Lee H.A."/>
            <person name="Seo E."/>
            <person name="Choi J."/>
            <person name="Cheong K."/>
            <person name="Kim K.T."/>
            <person name="Jung K."/>
            <person name="Lee G.W."/>
            <person name="Oh S.K."/>
            <person name="Bae C."/>
            <person name="Kim S.B."/>
            <person name="Lee H.Y."/>
            <person name="Kim S.Y."/>
            <person name="Kim M.S."/>
            <person name="Kang B.C."/>
            <person name="Jo Y.D."/>
            <person name="Yang H.B."/>
            <person name="Jeong H.J."/>
            <person name="Kang W.H."/>
            <person name="Kwon J.K."/>
            <person name="Shin C."/>
            <person name="Lim J.Y."/>
            <person name="Park J.H."/>
            <person name="Huh J.H."/>
            <person name="Kim J.S."/>
            <person name="Kim B.D."/>
            <person name="Cohen O."/>
            <person name="Paran I."/>
            <person name="Suh M.C."/>
            <person name="Lee S.B."/>
            <person name="Kim Y.K."/>
            <person name="Shin Y."/>
            <person name="Noh S.J."/>
            <person name="Park J."/>
            <person name="Seo Y.S."/>
            <person name="Kwon S.Y."/>
            <person name="Kim H.A."/>
            <person name="Park J.M."/>
            <person name="Kim H.J."/>
            <person name="Choi S.B."/>
            <person name="Bosland P.W."/>
            <person name="Reeves G."/>
            <person name="Jo S.H."/>
            <person name="Lee B.W."/>
            <person name="Cho H.T."/>
            <person name="Choi H.S."/>
            <person name="Lee M.S."/>
            <person name="Yu Y."/>
            <person name="Do Choi Y."/>
            <person name="Park B.S."/>
            <person name="van Deynze A."/>
            <person name="Ashrafi H."/>
            <person name="Hill T."/>
            <person name="Kim W.T."/>
            <person name="Pai H.S."/>
            <person name="Ahn H.K."/>
            <person name="Yeam I."/>
            <person name="Giovannoni J.J."/>
            <person name="Rose J.K."/>
            <person name="Sorensen I."/>
            <person name="Lee S.J."/>
            <person name="Kim R.W."/>
            <person name="Choi I.Y."/>
            <person name="Choi B.S."/>
            <person name="Lim J.S."/>
            <person name="Lee Y.H."/>
            <person name="Choi D."/>
        </authorList>
    </citation>
    <scope>NUCLEOTIDE SEQUENCE [LARGE SCALE GENOMIC DNA]</scope>
    <source>
        <strain evidence="2">cv. CM334</strain>
    </source>
</reference>
<gene>
    <name evidence="1" type="ORF">T459_19422</name>
</gene>
<dbReference type="Proteomes" id="UP000222542">
    <property type="component" value="Unassembled WGS sequence"/>
</dbReference>
<keyword evidence="2" id="KW-1185">Reference proteome</keyword>
<dbReference type="AlphaFoldDB" id="A0A2G2Z1K1"/>
<dbReference type="STRING" id="4072.A0A2G2Z1K1"/>
<accession>A0A2G2Z1K1</accession>
<reference evidence="1 2" key="2">
    <citation type="journal article" date="2017" name="Genome Biol.">
        <title>New reference genome sequences of hot pepper reveal the massive evolution of plant disease-resistance genes by retroduplication.</title>
        <authorList>
            <person name="Kim S."/>
            <person name="Park J."/>
            <person name="Yeom S.I."/>
            <person name="Kim Y.M."/>
            <person name="Seo E."/>
            <person name="Kim K.T."/>
            <person name="Kim M.S."/>
            <person name="Lee J.M."/>
            <person name="Cheong K."/>
            <person name="Shin H.S."/>
            <person name="Kim S.B."/>
            <person name="Han K."/>
            <person name="Lee J."/>
            <person name="Park M."/>
            <person name="Lee H.A."/>
            <person name="Lee H.Y."/>
            <person name="Lee Y."/>
            <person name="Oh S."/>
            <person name="Lee J.H."/>
            <person name="Choi E."/>
            <person name="Choi E."/>
            <person name="Lee S.E."/>
            <person name="Jeon J."/>
            <person name="Kim H."/>
            <person name="Choi G."/>
            <person name="Song H."/>
            <person name="Lee J."/>
            <person name="Lee S.C."/>
            <person name="Kwon J.K."/>
            <person name="Lee H.Y."/>
            <person name="Koo N."/>
            <person name="Hong Y."/>
            <person name="Kim R.W."/>
            <person name="Kang W.H."/>
            <person name="Huh J.H."/>
            <person name="Kang B.C."/>
            <person name="Yang T.J."/>
            <person name="Lee Y.H."/>
            <person name="Bennetzen J.L."/>
            <person name="Choi D."/>
        </authorList>
    </citation>
    <scope>NUCLEOTIDE SEQUENCE [LARGE SCALE GENOMIC DNA]</scope>
    <source>
        <strain evidence="2">cv. CM334</strain>
    </source>
</reference>
<comment type="caution">
    <text evidence="1">The sequence shown here is derived from an EMBL/GenBank/DDBJ whole genome shotgun (WGS) entry which is preliminary data.</text>
</comment>
<evidence type="ECO:0000313" key="2">
    <source>
        <dbReference type="Proteomes" id="UP000222542"/>
    </source>
</evidence>
<evidence type="ECO:0000313" key="1">
    <source>
        <dbReference type="EMBL" id="PHT75900.1"/>
    </source>
</evidence>